<dbReference type="EMBL" id="UOGL01000272">
    <property type="protein sequence ID" value="VAX38891.1"/>
    <property type="molecule type" value="Genomic_DNA"/>
</dbReference>
<protein>
    <submittedName>
        <fullName evidence="7">Uncharacterized protein</fullName>
    </submittedName>
</protein>
<evidence type="ECO:0000313" key="7">
    <source>
        <dbReference type="EMBL" id="VAX38891.1"/>
    </source>
</evidence>
<dbReference type="Pfam" id="PF04542">
    <property type="entry name" value="Sigma70_r2"/>
    <property type="match status" value="1"/>
</dbReference>
<reference evidence="7" key="1">
    <citation type="submission" date="2018-06" db="EMBL/GenBank/DDBJ databases">
        <authorList>
            <person name="Zhirakovskaya E."/>
        </authorList>
    </citation>
    <scope>NUCLEOTIDE SEQUENCE</scope>
</reference>
<comment type="similarity">
    <text evidence="1">Belongs to the sigma-70 factor family. ECF subfamily.</text>
</comment>
<dbReference type="InterPro" id="IPR036388">
    <property type="entry name" value="WH-like_DNA-bd_sf"/>
</dbReference>
<organism evidence="7">
    <name type="scientific">hydrothermal vent metagenome</name>
    <dbReference type="NCBI Taxonomy" id="652676"/>
    <lineage>
        <taxon>unclassified sequences</taxon>
        <taxon>metagenomes</taxon>
        <taxon>ecological metagenomes</taxon>
    </lineage>
</organism>
<dbReference type="InterPro" id="IPR014284">
    <property type="entry name" value="RNA_pol_sigma-70_dom"/>
</dbReference>
<keyword evidence="3" id="KW-0731">Sigma factor</keyword>
<evidence type="ECO:0000259" key="6">
    <source>
        <dbReference type="Pfam" id="PF08281"/>
    </source>
</evidence>
<sequence>MSSFRLTKEEAALLMMKHRCTLYGYIYACVRSHSDAEDIFQDVSVVAMQEISQLKNSDGFLPWSREIAFRRVLAHHKKKKSKREVFLNPHIAGALADAAERTQKTDATLSRREALMECLEQLPQQSRELIDLRYDESTESVAEIAQHYGQTVRAVYCRLDRIKNLLRNCVTKRLQSEASS</sequence>
<gene>
    <name evidence="7" type="ORF">MNBD_PLANCTO02-2436</name>
</gene>
<evidence type="ECO:0000256" key="4">
    <source>
        <dbReference type="ARBA" id="ARBA00023163"/>
    </source>
</evidence>
<dbReference type="PANTHER" id="PTHR43133:SF51">
    <property type="entry name" value="RNA POLYMERASE SIGMA FACTOR"/>
    <property type="match status" value="1"/>
</dbReference>
<feature type="domain" description="RNA polymerase sigma-70 region 2" evidence="5">
    <location>
        <begin position="15"/>
        <end position="80"/>
    </location>
</feature>
<dbReference type="InterPro" id="IPR013249">
    <property type="entry name" value="RNA_pol_sigma70_r4_t2"/>
</dbReference>
<dbReference type="InterPro" id="IPR013325">
    <property type="entry name" value="RNA_pol_sigma_r2"/>
</dbReference>
<accession>A0A3B1DIY7</accession>
<dbReference type="InterPro" id="IPR014331">
    <property type="entry name" value="RNA_pol_sigma70_ECF_RHOBA"/>
</dbReference>
<keyword evidence="4" id="KW-0804">Transcription</keyword>
<dbReference type="InterPro" id="IPR007627">
    <property type="entry name" value="RNA_pol_sigma70_r2"/>
</dbReference>
<dbReference type="PANTHER" id="PTHR43133">
    <property type="entry name" value="RNA POLYMERASE ECF-TYPE SIGMA FACTO"/>
    <property type="match status" value="1"/>
</dbReference>
<evidence type="ECO:0000259" key="5">
    <source>
        <dbReference type="Pfam" id="PF04542"/>
    </source>
</evidence>
<dbReference type="GO" id="GO:0003677">
    <property type="term" value="F:DNA binding"/>
    <property type="evidence" value="ECO:0007669"/>
    <property type="project" value="InterPro"/>
</dbReference>
<dbReference type="SUPFAM" id="SSF88659">
    <property type="entry name" value="Sigma3 and sigma4 domains of RNA polymerase sigma factors"/>
    <property type="match status" value="1"/>
</dbReference>
<dbReference type="Pfam" id="PF08281">
    <property type="entry name" value="Sigma70_r4_2"/>
    <property type="match status" value="1"/>
</dbReference>
<dbReference type="InterPro" id="IPR013324">
    <property type="entry name" value="RNA_pol_sigma_r3/r4-like"/>
</dbReference>
<name>A0A3B1DIY7_9ZZZZ</name>
<dbReference type="AlphaFoldDB" id="A0A3B1DIY7"/>
<dbReference type="Gene3D" id="1.10.10.10">
    <property type="entry name" value="Winged helix-like DNA-binding domain superfamily/Winged helix DNA-binding domain"/>
    <property type="match status" value="1"/>
</dbReference>
<dbReference type="GO" id="GO:0016987">
    <property type="term" value="F:sigma factor activity"/>
    <property type="evidence" value="ECO:0007669"/>
    <property type="project" value="UniProtKB-KW"/>
</dbReference>
<dbReference type="SUPFAM" id="SSF88946">
    <property type="entry name" value="Sigma2 domain of RNA polymerase sigma factors"/>
    <property type="match status" value="1"/>
</dbReference>
<dbReference type="GO" id="GO:0006352">
    <property type="term" value="P:DNA-templated transcription initiation"/>
    <property type="evidence" value="ECO:0007669"/>
    <property type="project" value="InterPro"/>
</dbReference>
<keyword evidence="2" id="KW-0805">Transcription regulation</keyword>
<feature type="domain" description="RNA polymerase sigma factor 70 region 4 type 2" evidence="6">
    <location>
        <begin position="112"/>
        <end position="163"/>
    </location>
</feature>
<proteinExistence type="inferred from homology"/>
<dbReference type="InterPro" id="IPR039425">
    <property type="entry name" value="RNA_pol_sigma-70-like"/>
</dbReference>
<evidence type="ECO:0000256" key="3">
    <source>
        <dbReference type="ARBA" id="ARBA00023082"/>
    </source>
</evidence>
<evidence type="ECO:0000256" key="2">
    <source>
        <dbReference type="ARBA" id="ARBA00023015"/>
    </source>
</evidence>
<dbReference type="Gene3D" id="1.10.1740.10">
    <property type="match status" value="1"/>
</dbReference>
<evidence type="ECO:0000256" key="1">
    <source>
        <dbReference type="ARBA" id="ARBA00010641"/>
    </source>
</evidence>
<dbReference type="NCBIfam" id="TIGR02989">
    <property type="entry name" value="Sig-70_gvs1"/>
    <property type="match status" value="1"/>
</dbReference>
<dbReference type="NCBIfam" id="TIGR02937">
    <property type="entry name" value="sigma70-ECF"/>
    <property type="match status" value="1"/>
</dbReference>